<reference evidence="3 4" key="1">
    <citation type="submission" date="2018-11" db="EMBL/GenBank/DDBJ databases">
        <authorList>
            <person name="Kleinhagauer T."/>
            <person name="Glaeser S.P."/>
            <person name="Spergser J."/>
            <person name="Ruckert C."/>
            <person name="Kaempfer P."/>
            <person name="Busse H.-J."/>
        </authorList>
    </citation>
    <scope>NUCLEOTIDE SEQUENCE [LARGE SCALE GENOMIC DNA]</scope>
    <source>
        <strain evidence="3 4">W8</strain>
    </source>
</reference>
<evidence type="ECO:0000313" key="3">
    <source>
        <dbReference type="EMBL" id="AZA10770.1"/>
    </source>
</evidence>
<feature type="transmembrane region" description="Helical" evidence="1">
    <location>
        <begin position="69"/>
        <end position="89"/>
    </location>
</feature>
<keyword evidence="3" id="KW-0418">Kinase</keyword>
<dbReference type="SUPFAM" id="SSF52833">
    <property type="entry name" value="Thioredoxin-like"/>
    <property type="match status" value="1"/>
</dbReference>
<feature type="domain" description="Thioredoxin-like fold" evidence="2">
    <location>
        <begin position="128"/>
        <end position="291"/>
    </location>
</feature>
<dbReference type="Gene3D" id="3.40.30.10">
    <property type="entry name" value="Glutaredoxin"/>
    <property type="match status" value="1"/>
</dbReference>
<evidence type="ECO:0000313" key="4">
    <source>
        <dbReference type="Proteomes" id="UP000271587"/>
    </source>
</evidence>
<evidence type="ECO:0000256" key="1">
    <source>
        <dbReference type="SAM" id="Phobius"/>
    </source>
</evidence>
<keyword evidence="3" id="KW-0808">Transferase</keyword>
<dbReference type="Proteomes" id="UP000271587">
    <property type="component" value="Chromosome"/>
</dbReference>
<gene>
    <name evidence="3" type="primary">pknE</name>
    <name evidence="3" type="ORF">CGERO_02225</name>
</gene>
<accession>A0A3G6J2Y8</accession>
<dbReference type="InterPro" id="IPR036249">
    <property type="entry name" value="Thioredoxin-like_sf"/>
</dbReference>
<proteinExistence type="predicted"/>
<dbReference type="InterPro" id="IPR012336">
    <property type="entry name" value="Thioredoxin-like_fold"/>
</dbReference>
<dbReference type="CDD" id="cd02972">
    <property type="entry name" value="DsbA_family"/>
    <property type="match status" value="1"/>
</dbReference>
<dbReference type="GO" id="GO:0004674">
    <property type="term" value="F:protein serine/threonine kinase activity"/>
    <property type="evidence" value="ECO:0007669"/>
    <property type="project" value="UniProtKB-EC"/>
</dbReference>
<dbReference type="AlphaFoldDB" id="A0A3G6J2Y8"/>
<dbReference type="Pfam" id="PF13462">
    <property type="entry name" value="Thioredoxin_4"/>
    <property type="match status" value="1"/>
</dbReference>
<dbReference type="EC" id="2.7.11.1" evidence="3"/>
<sequence>MRVLALSTLRVARLILRLQLQGGVESALLNAHSDSDTLLAVSNLFGKETKALNNKKSKIQNPNEQSKSFIWALVVLVVVVVAVVGFIVMQGKEKKDNAFADHPVNDVAFSAAVEDNSITLKSDKAGKDAKVVDIYEDYSCPHCGDLAKETDEKTRELLDQGKVIVKIHDLNFLDDKDGTDNEPAKDGNSTLAGASALAIAKDGDAKTYWAYRDLLYTEQANIYNKWKAEDFANAAKQLGASDDAVAKIKDYAYQDELVQHAEANAQELEDKLGKVSSPQVFIDGKHVEGNPAEWVNQI</sequence>
<protein>
    <submittedName>
        <fullName evidence="3">Serine/threonine-protein kinase PknE</fullName>
        <ecNumber evidence="3">2.7.11.1</ecNumber>
    </submittedName>
</protein>
<name>A0A3G6J2Y8_9CORY</name>
<organism evidence="3 4">
    <name type="scientific">Corynebacterium gerontici</name>
    <dbReference type="NCBI Taxonomy" id="2079234"/>
    <lineage>
        <taxon>Bacteria</taxon>
        <taxon>Bacillati</taxon>
        <taxon>Actinomycetota</taxon>
        <taxon>Actinomycetes</taxon>
        <taxon>Mycobacteriales</taxon>
        <taxon>Corynebacteriaceae</taxon>
        <taxon>Corynebacterium</taxon>
    </lineage>
</organism>
<dbReference type="KEGG" id="cgk:CGERO_02225"/>
<dbReference type="EMBL" id="CP033897">
    <property type="protein sequence ID" value="AZA10770.1"/>
    <property type="molecule type" value="Genomic_DNA"/>
</dbReference>
<keyword evidence="1" id="KW-0472">Membrane</keyword>
<keyword evidence="1" id="KW-1133">Transmembrane helix</keyword>
<keyword evidence="1" id="KW-0812">Transmembrane</keyword>
<keyword evidence="4" id="KW-1185">Reference proteome</keyword>
<evidence type="ECO:0000259" key="2">
    <source>
        <dbReference type="Pfam" id="PF13462"/>
    </source>
</evidence>